<reference evidence="2 3" key="1">
    <citation type="journal article" date="2012" name="Genome Biol.">
        <title>Genome and low-iron response of an oceanic diatom adapted to chronic iron limitation.</title>
        <authorList>
            <person name="Lommer M."/>
            <person name="Specht M."/>
            <person name="Roy A.S."/>
            <person name="Kraemer L."/>
            <person name="Andreson R."/>
            <person name="Gutowska M.A."/>
            <person name="Wolf J."/>
            <person name="Bergner S.V."/>
            <person name="Schilhabel M.B."/>
            <person name="Klostermeier U.C."/>
            <person name="Beiko R.G."/>
            <person name="Rosenstiel P."/>
            <person name="Hippler M."/>
            <person name="Laroche J."/>
        </authorList>
    </citation>
    <scope>NUCLEOTIDE SEQUENCE [LARGE SCALE GENOMIC DNA]</scope>
    <source>
        <strain evidence="2 3">CCMP1005</strain>
    </source>
</reference>
<sequence>MPHHCQVAVIHVDATCSSLTSASTHGLSLTQCILAKQAKNQKPKHRNTTRQGILPIVFRSPICKLISTSWCKSAVVQAHLHYYSCLCLSEDSILGHTHCDCPTGILARPEYLCYPHVRQCSIARFAVMSSVETAATEFNNDSVGLSVALDKTTSYRMVEFLSRGSVPTARRQVTQEKRSSMAGMAGGTSA</sequence>
<dbReference type="AlphaFoldDB" id="K0R450"/>
<evidence type="ECO:0000256" key="1">
    <source>
        <dbReference type="SAM" id="MobiDB-lite"/>
    </source>
</evidence>
<gene>
    <name evidence="2" type="ORF">THAOC_34929</name>
</gene>
<organism evidence="2 3">
    <name type="scientific">Thalassiosira oceanica</name>
    <name type="common">Marine diatom</name>
    <dbReference type="NCBI Taxonomy" id="159749"/>
    <lineage>
        <taxon>Eukaryota</taxon>
        <taxon>Sar</taxon>
        <taxon>Stramenopiles</taxon>
        <taxon>Ochrophyta</taxon>
        <taxon>Bacillariophyta</taxon>
        <taxon>Coscinodiscophyceae</taxon>
        <taxon>Thalassiosirophycidae</taxon>
        <taxon>Thalassiosirales</taxon>
        <taxon>Thalassiosiraceae</taxon>
        <taxon>Thalassiosira</taxon>
    </lineage>
</organism>
<keyword evidence="3" id="KW-1185">Reference proteome</keyword>
<evidence type="ECO:0000313" key="2">
    <source>
        <dbReference type="EMBL" id="EJK46394.1"/>
    </source>
</evidence>
<protein>
    <submittedName>
        <fullName evidence="2">Uncharacterized protein</fullName>
    </submittedName>
</protein>
<dbReference type="Proteomes" id="UP000266841">
    <property type="component" value="Unassembled WGS sequence"/>
</dbReference>
<accession>K0R450</accession>
<name>K0R450_THAOC</name>
<comment type="caution">
    <text evidence="2">The sequence shown here is derived from an EMBL/GenBank/DDBJ whole genome shotgun (WGS) entry which is preliminary data.</text>
</comment>
<evidence type="ECO:0000313" key="3">
    <source>
        <dbReference type="Proteomes" id="UP000266841"/>
    </source>
</evidence>
<proteinExistence type="predicted"/>
<feature type="region of interest" description="Disordered" evidence="1">
    <location>
        <begin position="169"/>
        <end position="190"/>
    </location>
</feature>
<dbReference type="EMBL" id="AGNL01047782">
    <property type="protein sequence ID" value="EJK46394.1"/>
    <property type="molecule type" value="Genomic_DNA"/>
</dbReference>